<dbReference type="SUPFAM" id="SSF51735">
    <property type="entry name" value="NAD(P)-binding Rossmann-fold domains"/>
    <property type="match status" value="1"/>
</dbReference>
<evidence type="ECO:0000313" key="5">
    <source>
        <dbReference type="Proteomes" id="UP000242175"/>
    </source>
</evidence>
<sequence>MSRIALVTGAKGGIGSTITKSLLEQGYRVIATYSPGSEESAQEWFKANGFTNEQVRLLALDVTDTAFCQESLSVLLKEEGKVDVLVNNAGITRDTTFKRMTAEQWNEVINTNLNSLYNVTHPIFNSMLENKSGRIINITSVNGLKGQFGQTNYSAAKAGMIGFTKALAFEGARAGITVNAIAPGYTLTPMVEKIKPEILDSIKAEIPMRRLATPEEIGGAVAYLASDAAAYITGETLSLNGGLYMH</sequence>
<keyword evidence="2 4" id="KW-0560">Oxidoreductase</keyword>
<dbReference type="CDD" id="cd05333">
    <property type="entry name" value="BKR_SDR_c"/>
    <property type="match status" value="1"/>
</dbReference>
<dbReference type="PRINTS" id="PR00080">
    <property type="entry name" value="SDRFAMILY"/>
</dbReference>
<evidence type="ECO:0000259" key="3">
    <source>
        <dbReference type="SMART" id="SM00822"/>
    </source>
</evidence>
<dbReference type="GO" id="GO:0032787">
    <property type="term" value="P:monocarboxylic acid metabolic process"/>
    <property type="evidence" value="ECO:0007669"/>
    <property type="project" value="UniProtKB-ARBA"/>
</dbReference>
<dbReference type="GO" id="GO:0042619">
    <property type="term" value="P:poly-hydroxybutyrate biosynthetic process"/>
    <property type="evidence" value="ECO:0007669"/>
    <property type="project" value="InterPro"/>
</dbReference>
<dbReference type="RefSeq" id="WP_089074591.1">
    <property type="nucleotide sequence ID" value="NZ_CBCSAM010000003.1"/>
</dbReference>
<accession>A0A220VI94</accession>
<dbReference type="GO" id="GO:0018454">
    <property type="term" value="F:acetoacetyl-CoA reductase activity"/>
    <property type="evidence" value="ECO:0007669"/>
    <property type="project" value="UniProtKB-EC"/>
</dbReference>
<dbReference type="EMBL" id="CP022356">
    <property type="protein sequence ID" value="ASK79683.1"/>
    <property type="molecule type" value="Genomic_DNA"/>
</dbReference>
<evidence type="ECO:0000256" key="2">
    <source>
        <dbReference type="ARBA" id="ARBA00023002"/>
    </source>
</evidence>
<dbReference type="PROSITE" id="PS00061">
    <property type="entry name" value="ADH_SHORT"/>
    <property type="match status" value="1"/>
</dbReference>
<dbReference type="Gene3D" id="3.40.50.720">
    <property type="entry name" value="NAD(P)-binding Rossmann-like Domain"/>
    <property type="match status" value="1"/>
</dbReference>
<dbReference type="FunFam" id="3.40.50.720:FF:000173">
    <property type="entry name" value="3-oxoacyl-[acyl-carrier protein] reductase"/>
    <property type="match status" value="1"/>
</dbReference>
<evidence type="ECO:0000256" key="1">
    <source>
        <dbReference type="ARBA" id="ARBA00006484"/>
    </source>
</evidence>
<dbReference type="SMART" id="SM00822">
    <property type="entry name" value="PKS_KR"/>
    <property type="match status" value="1"/>
</dbReference>
<dbReference type="EC" id="1.1.1.36" evidence="4"/>
<dbReference type="NCBIfam" id="NF009466">
    <property type="entry name" value="PRK12826.1-2"/>
    <property type="match status" value="1"/>
</dbReference>
<dbReference type="PANTHER" id="PTHR42879:SF2">
    <property type="entry name" value="3-OXOACYL-[ACYL-CARRIER-PROTEIN] REDUCTASE FABG"/>
    <property type="match status" value="1"/>
</dbReference>
<dbReference type="NCBIfam" id="NF009464">
    <property type="entry name" value="PRK12824.1"/>
    <property type="match status" value="1"/>
</dbReference>
<dbReference type="InterPro" id="IPR036291">
    <property type="entry name" value="NAD(P)-bd_dom_sf"/>
</dbReference>
<protein>
    <submittedName>
        <fullName evidence="4">Beta-ketoacyl-ACP reductase</fullName>
        <ecNumber evidence="4">1.1.1.36</ecNumber>
    </submittedName>
</protein>
<dbReference type="PRINTS" id="PR00081">
    <property type="entry name" value="GDHRDH"/>
</dbReference>
<organism evidence="4 5">
    <name type="scientific">Paraphotobacterium marinum</name>
    <dbReference type="NCBI Taxonomy" id="1755811"/>
    <lineage>
        <taxon>Bacteria</taxon>
        <taxon>Pseudomonadati</taxon>
        <taxon>Pseudomonadota</taxon>
        <taxon>Gammaproteobacteria</taxon>
        <taxon>Vibrionales</taxon>
        <taxon>Vibrionaceae</taxon>
        <taxon>Paraphotobacterium</taxon>
    </lineage>
</organism>
<dbReference type="InterPro" id="IPR002347">
    <property type="entry name" value="SDR_fam"/>
</dbReference>
<comment type="similarity">
    <text evidence="1">Belongs to the short-chain dehydrogenases/reductases (SDR) family.</text>
</comment>
<dbReference type="KEGG" id="pmai:CF386_11590"/>
<dbReference type="Proteomes" id="UP000242175">
    <property type="component" value="Chromosome small"/>
</dbReference>
<dbReference type="GO" id="GO:0005737">
    <property type="term" value="C:cytoplasm"/>
    <property type="evidence" value="ECO:0007669"/>
    <property type="project" value="InterPro"/>
</dbReference>
<gene>
    <name evidence="4" type="ORF">CF386_11590</name>
</gene>
<dbReference type="AlphaFoldDB" id="A0A220VI94"/>
<dbReference type="OrthoDB" id="9804774at2"/>
<name>A0A220VI94_9GAMM</name>
<dbReference type="InterPro" id="IPR050259">
    <property type="entry name" value="SDR"/>
</dbReference>
<evidence type="ECO:0000313" key="4">
    <source>
        <dbReference type="EMBL" id="ASK79683.1"/>
    </source>
</evidence>
<dbReference type="InterPro" id="IPR020904">
    <property type="entry name" value="Sc_DH/Rdtase_CS"/>
</dbReference>
<dbReference type="InterPro" id="IPR057326">
    <property type="entry name" value="KR_dom"/>
</dbReference>
<dbReference type="Pfam" id="PF13561">
    <property type="entry name" value="adh_short_C2"/>
    <property type="match status" value="1"/>
</dbReference>
<dbReference type="InterPro" id="IPR011283">
    <property type="entry name" value="Acetoacetyl-CoA_reductase"/>
</dbReference>
<dbReference type="NCBIfam" id="TIGR01829">
    <property type="entry name" value="AcAcCoA_reduct"/>
    <property type="match status" value="1"/>
</dbReference>
<keyword evidence="5" id="KW-1185">Reference proteome</keyword>
<dbReference type="PANTHER" id="PTHR42879">
    <property type="entry name" value="3-OXOACYL-(ACYL-CARRIER-PROTEIN) REDUCTASE"/>
    <property type="match status" value="1"/>
</dbReference>
<proteinExistence type="inferred from homology"/>
<reference evidence="4 5" key="1">
    <citation type="journal article" date="2016" name="Int. J. Syst. Evol. Microbiol.">
        <title>Paraphotobacterium marinum gen. nov., sp. nov., a member of the family Vibrionaceae, isolated from surface seawater.</title>
        <authorList>
            <person name="Huang Z."/>
            <person name="Dong C."/>
            <person name="Shao Z."/>
        </authorList>
    </citation>
    <scope>NUCLEOTIDE SEQUENCE [LARGE SCALE GENOMIC DNA]</scope>
    <source>
        <strain evidence="4 5">NSCS20N07D</strain>
    </source>
</reference>
<feature type="domain" description="Ketoreductase" evidence="3">
    <location>
        <begin position="3"/>
        <end position="184"/>
    </location>
</feature>